<evidence type="ECO:0000256" key="1">
    <source>
        <dbReference type="ARBA" id="ARBA00007409"/>
    </source>
</evidence>
<dbReference type="EMBL" id="JAAQHG020000040">
    <property type="protein sequence ID" value="KAL1583031.1"/>
    <property type="molecule type" value="Genomic_DNA"/>
</dbReference>
<dbReference type="AlphaFoldDB" id="A0AB34KGZ7"/>
<evidence type="ECO:0000259" key="2">
    <source>
        <dbReference type="PROSITE" id="PS50404"/>
    </source>
</evidence>
<dbReference type="PROSITE" id="PS50405">
    <property type="entry name" value="GST_CTER"/>
    <property type="match status" value="1"/>
</dbReference>
<dbReference type="RefSeq" id="XP_069226138.1">
    <property type="nucleotide sequence ID" value="XM_069377107.1"/>
</dbReference>
<dbReference type="GeneID" id="96009945"/>
<dbReference type="InterPro" id="IPR040079">
    <property type="entry name" value="Glutathione_S-Trfase"/>
</dbReference>
<evidence type="ECO:0000313" key="4">
    <source>
        <dbReference type="EMBL" id="KAL1583031.1"/>
    </source>
</evidence>
<dbReference type="Gene3D" id="3.40.30.10">
    <property type="entry name" value="Glutaredoxin"/>
    <property type="match status" value="1"/>
</dbReference>
<feature type="domain" description="GST N-terminal" evidence="2">
    <location>
        <begin position="2"/>
        <end position="84"/>
    </location>
</feature>
<dbReference type="Pfam" id="PF13409">
    <property type="entry name" value="GST_N_2"/>
    <property type="match status" value="1"/>
</dbReference>
<dbReference type="Pfam" id="PF13410">
    <property type="entry name" value="GST_C_2"/>
    <property type="match status" value="1"/>
</dbReference>
<evidence type="ECO:0000313" key="5">
    <source>
        <dbReference type="Proteomes" id="UP000803884"/>
    </source>
</evidence>
<dbReference type="InterPro" id="IPR004045">
    <property type="entry name" value="Glutathione_S-Trfase_N"/>
</dbReference>
<dbReference type="Proteomes" id="UP000803884">
    <property type="component" value="Unassembled WGS sequence"/>
</dbReference>
<reference evidence="4 5" key="1">
    <citation type="journal article" date="2020" name="Microbiol. Resour. Announc.">
        <title>Draft Genome Sequence of a Cladosporium Species Isolated from the Mesophotic Ascidian Didemnum maculosum.</title>
        <authorList>
            <person name="Gioti A."/>
            <person name="Siaperas R."/>
            <person name="Nikolaivits E."/>
            <person name="Le Goff G."/>
            <person name="Ouazzani J."/>
            <person name="Kotoulas G."/>
            <person name="Topakas E."/>
        </authorList>
    </citation>
    <scope>NUCLEOTIDE SEQUENCE [LARGE SCALE GENOMIC DNA]</scope>
    <source>
        <strain evidence="4 5">TM138-S3</strain>
    </source>
</reference>
<organism evidence="4 5">
    <name type="scientific">Cladosporium halotolerans</name>
    <dbReference type="NCBI Taxonomy" id="1052096"/>
    <lineage>
        <taxon>Eukaryota</taxon>
        <taxon>Fungi</taxon>
        <taxon>Dikarya</taxon>
        <taxon>Ascomycota</taxon>
        <taxon>Pezizomycotina</taxon>
        <taxon>Dothideomycetes</taxon>
        <taxon>Dothideomycetidae</taxon>
        <taxon>Cladosporiales</taxon>
        <taxon>Cladosporiaceae</taxon>
        <taxon>Cladosporium</taxon>
    </lineage>
</organism>
<dbReference type="SUPFAM" id="SSF47616">
    <property type="entry name" value="GST C-terminal domain-like"/>
    <property type="match status" value="1"/>
</dbReference>
<evidence type="ECO:0008006" key="6">
    <source>
        <dbReference type="Google" id="ProtNLM"/>
    </source>
</evidence>
<dbReference type="SFLD" id="SFLDG00358">
    <property type="entry name" value="Main_(cytGST)"/>
    <property type="match status" value="1"/>
</dbReference>
<dbReference type="SFLD" id="SFLDS00019">
    <property type="entry name" value="Glutathione_Transferase_(cytos"/>
    <property type="match status" value="1"/>
</dbReference>
<comment type="caution">
    <text evidence="4">The sequence shown here is derived from an EMBL/GenBank/DDBJ whole genome shotgun (WGS) entry which is preliminary data.</text>
</comment>
<evidence type="ECO:0000259" key="3">
    <source>
        <dbReference type="PROSITE" id="PS50405"/>
    </source>
</evidence>
<name>A0AB34KGZ7_9PEZI</name>
<protein>
    <recommendedName>
        <fullName evidence="6">Glutathione S-transferase</fullName>
    </recommendedName>
</protein>
<accession>A0AB34KGZ7</accession>
<proteinExistence type="inferred from homology"/>
<dbReference type="InterPro" id="IPR036282">
    <property type="entry name" value="Glutathione-S-Trfase_C_sf"/>
</dbReference>
<dbReference type="InterPro" id="IPR036249">
    <property type="entry name" value="Thioredoxin-like_sf"/>
</dbReference>
<dbReference type="InterPro" id="IPR010987">
    <property type="entry name" value="Glutathione-S-Trfase_C-like"/>
</dbReference>
<gene>
    <name evidence="4" type="ORF">WHR41_08503</name>
</gene>
<dbReference type="PANTHER" id="PTHR44051">
    <property type="entry name" value="GLUTATHIONE S-TRANSFERASE-RELATED"/>
    <property type="match status" value="1"/>
</dbReference>
<feature type="domain" description="GST C-terminal" evidence="3">
    <location>
        <begin position="89"/>
        <end position="216"/>
    </location>
</feature>
<comment type="similarity">
    <text evidence="1">Belongs to the GST superfamily.</text>
</comment>
<dbReference type="SUPFAM" id="SSF52833">
    <property type="entry name" value="Thioredoxin-like"/>
    <property type="match status" value="1"/>
</dbReference>
<dbReference type="Gene3D" id="1.20.1050.10">
    <property type="match status" value="1"/>
</dbReference>
<sequence length="216" mass="23866">MASLDLHLDPCTVNSRKVLAALAHLQTPYTLHKMSYFAGDHKAPSYLKINPCGTVPCAVVDSSLTLTESNAIILYAAELAGDTPAYPRDAKKRADIHRWLFWEASVWFASCYVYLVQNVAAPLLGGRPDAEVLKAQEPRWRELAGVLEGRLAETGSWICGPDVTVADLSVAASVHLWRKQRFSMQDFPQVQRWIADVEGLKCWRETQGAVDEALGG</sequence>
<dbReference type="PROSITE" id="PS50404">
    <property type="entry name" value="GST_NTER"/>
    <property type="match status" value="1"/>
</dbReference>
<keyword evidence="5" id="KW-1185">Reference proteome</keyword>
<dbReference type="PANTHER" id="PTHR44051:SF2">
    <property type="entry name" value="HYPOTHETICAL GLUTATHIONE S-TRANSFERASE LIKE PROTEIN"/>
    <property type="match status" value="1"/>
</dbReference>